<dbReference type="PROSITE" id="PS50157">
    <property type="entry name" value="ZINC_FINGER_C2H2_2"/>
    <property type="match status" value="2"/>
</dbReference>
<dbReference type="PROSITE" id="PS00028">
    <property type="entry name" value="ZINC_FINGER_C2H2_1"/>
    <property type="match status" value="1"/>
</dbReference>
<accession>A0A433P8R8</accession>
<feature type="region of interest" description="Disordered" evidence="6">
    <location>
        <begin position="194"/>
        <end position="339"/>
    </location>
</feature>
<feature type="region of interest" description="Disordered" evidence="6">
    <location>
        <begin position="126"/>
        <end position="180"/>
    </location>
</feature>
<feature type="domain" description="C2H2-type" evidence="7">
    <location>
        <begin position="45"/>
        <end position="76"/>
    </location>
</feature>
<feature type="domain" description="C2H2-type" evidence="7">
    <location>
        <begin position="77"/>
        <end position="106"/>
    </location>
</feature>
<organism evidence="8 9">
    <name type="scientific">Jimgerdemannia flammicorona</name>
    <dbReference type="NCBI Taxonomy" id="994334"/>
    <lineage>
        <taxon>Eukaryota</taxon>
        <taxon>Fungi</taxon>
        <taxon>Fungi incertae sedis</taxon>
        <taxon>Mucoromycota</taxon>
        <taxon>Mucoromycotina</taxon>
        <taxon>Endogonomycetes</taxon>
        <taxon>Endogonales</taxon>
        <taxon>Endogonaceae</taxon>
        <taxon>Jimgerdemannia</taxon>
    </lineage>
</organism>
<keyword evidence="2" id="KW-0677">Repeat</keyword>
<dbReference type="GO" id="GO:0031519">
    <property type="term" value="C:PcG protein complex"/>
    <property type="evidence" value="ECO:0007669"/>
    <property type="project" value="TreeGrafter"/>
</dbReference>
<comment type="caution">
    <text evidence="8">The sequence shown here is derived from an EMBL/GenBank/DDBJ whole genome shotgun (WGS) entry which is preliminary data.</text>
</comment>
<dbReference type="SMART" id="SM00355">
    <property type="entry name" value="ZnF_C2H2"/>
    <property type="match status" value="2"/>
</dbReference>
<keyword evidence="3 5" id="KW-0863">Zinc-finger</keyword>
<dbReference type="SUPFAM" id="SSF57667">
    <property type="entry name" value="beta-beta-alpha zinc fingers"/>
    <property type="match status" value="1"/>
</dbReference>
<dbReference type="Pfam" id="PF00096">
    <property type="entry name" value="zf-C2H2"/>
    <property type="match status" value="2"/>
</dbReference>
<dbReference type="GO" id="GO:0000978">
    <property type="term" value="F:RNA polymerase II cis-regulatory region sequence-specific DNA binding"/>
    <property type="evidence" value="ECO:0007669"/>
    <property type="project" value="TreeGrafter"/>
</dbReference>
<evidence type="ECO:0000256" key="6">
    <source>
        <dbReference type="SAM" id="MobiDB-lite"/>
    </source>
</evidence>
<feature type="compositionally biased region" description="Polar residues" evidence="6">
    <location>
        <begin position="255"/>
        <end position="264"/>
    </location>
</feature>
<evidence type="ECO:0000256" key="1">
    <source>
        <dbReference type="ARBA" id="ARBA00022723"/>
    </source>
</evidence>
<gene>
    <name evidence="8" type="ORF">BC938DRAFT_477597</name>
</gene>
<sequence length="339" mass="36688">MYNHLRTHTGERPFMCMITGNDCEFGLVSLFSLTPMFKSTSKPELICESFLSGCGKRFSRPDSLTTHVKTHSNVRPYVCPVKGCGKAYYHSRSLRKHEKTHDVRHQGHGLPPFAGHPYMHAHVDYRQPHGMYNPRPPHGYAPSHHYHPHPHYPPPSYPFPGPGLSAHHLKNEQPVSSPGAAAVAAAQAAASNRNYSVPPLMPSDMYHRSPMEIYPNPGQNNGSSSNPPSGSSSPNAGSPSLPSSARIPSRLPPLSQMQGHQNPASGLYPPPLSLKFPNSSPGPLSFGSNHGGPHPYPTPGASPPYAHPPTLPSPAVGGPMPFPTPNGASQSPMQFQFFR</sequence>
<keyword evidence="9" id="KW-1185">Reference proteome</keyword>
<dbReference type="Gene3D" id="3.30.160.60">
    <property type="entry name" value="Classic Zinc Finger"/>
    <property type="match status" value="2"/>
</dbReference>
<reference evidence="8 9" key="1">
    <citation type="journal article" date="2018" name="New Phytol.">
        <title>Phylogenomics of Endogonaceae and evolution of mycorrhizas within Mucoromycota.</title>
        <authorList>
            <person name="Chang Y."/>
            <person name="Desiro A."/>
            <person name="Na H."/>
            <person name="Sandor L."/>
            <person name="Lipzen A."/>
            <person name="Clum A."/>
            <person name="Barry K."/>
            <person name="Grigoriev I.V."/>
            <person name="Martin F.M."/>
            <person name="Stajich J.E."/>
            <person name="Smith M.E."/>
            <person name="Bonito G."/>
            <person name="Spatafora J.W."/>
        </authorList>
    </citation>
    <scope>NUCLEOTIDE SEQUENCE [LARGE SCALE GENOMIC DNA]</scope>
    <source>
        <strain evidence="8 9">AD002</strain>
    </source>
</reference>
<feature type="compositionally biased region" description="Pro residues" evidence="6">
    <location>
        <begin position="294"/>
        <end position="312"/>
    </location>
</feature>
<evidence type="ECO:0000259" key="7">
    <source>
        <dbReference type="PROSITE" id="PS50157"/>
    </source>
</evidence>
<evidence type="ECO:0000313" key="9">
    <source>
        <dbReference type="Proteomes" id="UP000274822"/>
    </source>
</evidence>
<dbReference type="GO" id="GO:0005667">
    <property type="term" value="C:transcription regulator complex"/>
    <property type="evidence" value="ECO:0007669"/>
    <property type="project" value="TreeGrafter"/>
</dbReference>
<evidence type="ECO:0000313" key="8">
    <source>
        <dbReference type="EMBL" id="RUS13954.1"/>
    </source>
</evidence>
<name>A0A433P8R8_9FUNG</name>
<dbReference type="GO" id="GO:0008270">
    <property type="term" value="F:zinc ion binding"/>
    <property type="evidence" value="ECO:0007669"/>
    <property type="project" value="UniProtKB-KW"/>
</dbReference>
<protein>
    <recommendedName>
        <fullName evidence="7">C2H2-type domain-containing protein</fullName>
    </recommendedName>
</protein>
<keyword evidence="1" id="KW-0479">Metal-binding</keyword>
<feature type="compositionally biased region" description="Polar residues" evidence="6">
    <location>
        <begin position="326"/>
        <end position="339"/>
    </location>
</feature>
<dbReference type="GO" id="GO:0000785">
    <property type="term" value="C:chromatin"/>
    <property type="evidence" value="ECO:0007669"/>
    <property type="project" value="TreeGrafter"/>
</dbReference>
<dbReference type="PANTHER" id="PTHR14003:SF19">
    <property type="entry name" value="YY2 TRANSCRIPTION FACTOR"/>
    <property type="match status" value="1"/>
</dbReference>
<dbReference type="PANTHER" id="PTHR14003">
    <property type="entry name" value="TRANSCRIPTIONAL REPRESSOR PROTEIN YY"/>
    <property type="match status" value="1"/>
</dbReference>
<feature type="compositionally biased region" description="Low complexity" evidence="6">
    <location>
        <begin position="215"/>
        <end position="244"/>
    </location>
</feature>
<dbReference type="FunFam" id="3.30.160.60:FF:002343">
    <property type="entry name" value="Zinc finger protein 33A"/>
    <property type="match status" value="1"/>
</dbReference>
<evidence type="ECO:0000256" key="4">
    <source>
        <dbReference type="ARBA" id="ARBA00022833"/>
    </source>
</evidence>
<proteinExistence type="predicted"/>
<dbReference type="InterPro" id="IPR036236">
    <property type="entry name" value="Znf_C2H2_sf"/>
</dbReference>
<feature type="compositionally biased region" description="Polar residues" evidence="6">
    <location>
        <begin position="276"/>
        <end position="288"/>
    </location>
</feature>
<dbReference type="AlphaFoldDB" id="A0A433P8R8"/>
<dbReference type="InterPro" id="IPR013087">
    <property type="entry name" value="Znf_C2H2_type"/>
</dbReference>
<dbReference type="EMBL" id="RBNJ01028382">
    <property type="protein sequence ID" value="RUS13954.1"/>
    <property type="molecule type" value="Genomic_DNA"/>
</dbReference>
<keyword evidence="4" id="KW-0862">Zinc</keyword>
<evidence type="ECO:0000256" key="3">
    <source>
        <dbReference type="ARBA" id="ARBA00022771"/>
    </source>
</evidence>
<dbReference type="GO" id="GO:0000981">
    <property type="term" value="F:DNA-binding transcription factor activity, RNA polymerase II-specific"/>
    <property type="evidence" value="ECO:0007669"/>
    <property type="project" value="TreeGrafter"/>
</dbReference>
<feature type="compositionally biased region" description="Pro residues" evidence="6">
    <location>
        <begin position="151"/>
        <end position="161"/>
    </location>
</feature>
<evidence type="ECO:0000256" key="2">
    <source>
        <dbReference type="ARBA" id="ARBA00022737"/>
    </source>
</evidence>
<evidence type="ECO:0000256" key="5">
    <source>
        <dbReference type="PROSITE-ProRule" id="PRU00042"/>
    </source>
</evidence>
<dbReference type="Proteomes" id="UP000274822">
    <property type="component" value="Unassembled WGS sequence"/>
</dbReference>